<dbReference type="InterPro" id="IPR036397">
    <property type="entry name" value="RNaseH_sf"/>
</dbReference>
<evidence type="ECO:0000313" key="1">
    <source>
        <dbReference type="EMBL" id="GBP84474.1"/>
    </source>
</evidence>
<gene>
    <name evidence="1" type="ORF">EVAR_67480_1</name>
</gene>
<keyword evidence="2" id="KW-1185">Reference proteome</keyword>
<accession>A0A4C1ZBH2</accession>
<proteinExistence type="predicted"/>
<protein>
    <submittedName>
        <fullName evidence="1">Uncharacterized protein</fullName>
    </submittedName>
</protein>
<evidence type="ECO:0000313" key="2">
    <source>
        <dbReference type="Proteomes" id="UP000299102"/>
    </source>
</evidence>
<dbReference type="AlphaFoldDB" id="A0A4C1ZBH2"/>
<dbReference type="Proteomes" id="UP000299102">
    <property type="component" value="Unassembled WGS sequence"/>
</dbReference>
<dbReference type="Gene3D" id="3.30.420.10">
    <property type="entry name" value="Ribonuclease H-like superfamily/Ribonuclease H"/>
    <property type="match status" value="1"/>
</dbReference>
<dbReference type="EMBL" id="BGZK01001680">
    <property type="protein sequence ID" value="GBP84474.1"/>
    <property type="molecule type" value="Genomic_DNA"/>
</dbReference>
<dbReference type="GO" id="GO:0003676">
    <property type="term" value="F:nucleic acid binding"/>
    <property type="evidence" value="ECO:0007669"/>
    <property type="project" value="InterPro"/>
</dbReference>
<dbReference type="OrthoDB" id="425681at2759"/>
<reference evidence="1 2" key="1">
    <citation type="journal article" date="2019" name="Commun. Biol.">
        <title>The bagworm genome reveals a unique fibroin gene that provides high tensile strength.</title>
        <authorList>
            <person name="Kono N."/>
            <person name="Nakamura H."/>
            <person name="Ohtoshi R."/>
            <person name="Tomita M."/>
            <person name="Numata K."/>
            <person name="Arakawa K."/>
        </authorList>
    </citation>
    <scope>NUCLEOTIDE SEQUENCE [LARGE SCALE GENOMIC DNA]</scope>
</reference>
<sequence>MLHRILQLLVGAPNSHAAKIVLAWVVQQRNGDAHKSAVAIASIRDDAFKTPEQPLYSLDLGPSDFYLLSREECGLKQNVVVRIEKKTVLQWFDYLEGTNEIKLTKKIYRANSSDRRVGKNLLRKSDVDQTGGVLKNG</sequence>
<organism evidence="1 2">
    <name type="scientific">Eumeta variegata</name>
    <name type="common">Bagworm moth</name>
    <name type="synonym">Eumeta japonica</name>
    <dbReference type="NCBI Taxonomy" id="151549"/>
    <lineage>
        <taxon>Eukaryota</taxon>
        <taxon>Metazoa</taxon>
        <taxon>Ecdysozoa</taxon>
        <taxon>Arthropoda</taxon>
        <taxon>Hexapoda</taxon>
        <taxon>Insecta</taxon>
        <taxon>Pterygota</taxon>
        <taxon>Neoptera</taxon>
        <taxon>Endopterygota</taxon>
        <taxon>Lepidoptera</taxon>
        <taxon>Glossata</taxon>
        <taxon>Ditrysia</taxon>
        <taxon>Tineoidea</taxon>
        <taxon>Psychidae</taxon>
        <taxon>Oiketicinae</taxon>
        <taxon>Eumeta</taxon>
    </lineage>
</organism>
<name>A0A4C1ZBH2_EUMVA</name>
<comment type="caution">
    <text evidence="1">The sequence shown here is derived from an EMBL/GenBank/DDBJ whole genome shotgun (WGS) entry which is preliminary data.</text>
</comment>